<feature type="transmembrane region" description="Helical" evidence="1">
    <location>
        <begin position="41"/>
        <end position="64"/>
    </location>
</feature>
<dbReference type="RefSeq" id="XP_053589160.1">
    <property type="nucleotide sequence ID" value="XM_053724966.1"/>
</dbReference>
<comment type="caution">
    <text evidence="2">The sequence shown here is derived from an EMBL/GenBank/DDBJ whole genome shotgun (WGS) entry which is preliminary data.</text>
</comment>
<dbReference type="CTD" id="78774023"/>
<sequence>MEEDMDTYHRFTRNVRLTNIEFCGGTECSPSAKIRYHMEHAAALMIYLNLRPIFLISLFAQHVFQVFPPTTTSSFSLEKGENWEVIEMERTHCLCDNPYNIDRNPGSASRTLFDFLA</sequence>
<reference evidence="2 3" key="1">
    <citation type="submission" date="2019-12" db="EMBL/GenBank/DDBJ databases">
        <title>Chromosome-level assembly of the Caenorhabditis remanei genome.</title>
        <authorList>
            <person name="Teterina A.A."/>
            <person name="Willis J.H."/>
            <person name="Phillips P.C."/>
        </authorList>
    </citation>
    <scope>NUCLEOTIDE SEQUENCE [LARGE SCALE GENOMIC DNA]</scope>
    <source>
        <strain evidence="2 3">PX506</strain>
        <tissue evidence="2">Whole organism</tissue>
    </source>
</reference>
<proteinExistence type="predicted"/>
<keyword evidence="1" id="KW-0812">Transmembrane</keyword>
<organism evidence="2 3">
    <name type="scientific">Caenorhabditis remanei</name>
    <name type="common">Caenorhabditis vulgaris</name>
    <dbReference type="NCBI Taxonomy" id="31234"/>
    <lineage>
        <taxon>Eukaryota</taxon>
        <taxon>Metazoa</taxon>
        <taxon>Ecdysozoa</taxon>
        <taxon>Nematoda</taxon>
        <taxon>Chromadorea</taxon>
        <taxon>Rhabditida</taxon>
        <taxon>Rhabditina</taxon>
        <taxon>Rhabditomorpha</taxon>
        <taxon>Rhabditoidea</taxon>
        <taxon>Rhabditidae</taxon>
        <taxon>Peloderinae</taxon>
        <taxon>Caenorhabditis</taxon>
    </lineage>
</organism>
<dbReference type="Proteomes" id="UP000483820">
    <property type="component" value="Chromosome II"/>
</dbReference>
<protein>
    <submittedName>
        <fullName evidence="2">Uncharacterized protein</fullName>
    </submittedName>
</protein>
<gene>
    <name evidence="2" type="ORF">GCK72_004965</name>
</gene>
<dbReference type="GeneID" id="78774023"/>
<evidence type="ECO:0000313" key="2">
    <source>
        <dbReference type="EMBL" id="KAF1765014.1"/>
    </source>
</evidence>
<dbReference type="AlphaFoldDB" id="A0A6A5HDU2"/>
<keyword evidence="1" id="KW-0472">Membrane</keyword>
<evidence type="ECO:0000313" key="3">
    <source>
        <dbReference type="Proteomes" id="UP000483820"/>
    </source>
</evidence>
<dbReference type="KEGG" id="crq:GCK72_004965"/>
<dbReference type="EMBL" id="WUAV01000002">
    <property type="protein sequence ID" value="KAF1765014.1"/>
    <property type="molecule type" value="Genomic_DNA"/>
</dbReference>
<evidence type="ECO:0000256" key="1">
    <source>
        <dbReference type="SAM" id="Phobius"/>
    </source>
</evidence>
<accession>A0A6A5HDU2</accession>
<keyword evidence="1" id="KW-1133">Transmembrane helix</keyword>
<name>A0A6A5HDU2_CAERE</name>